<organism evidence="2 3">
    <name type="scientific">Trichoderma ghanense</name>
    <dbReference type="NCBI Taxonomy" id="65468"/>
    <lineage>
        <taxon>Eukaryota</taxon>
        <taxon>Fungi</taxon>
        <taxon>Dikarya</taxon>
        <taxon>Ascomycota</taxon>
        <taxon>Pezizomycotina</taxon>
        <taxon>Sordariomycetes</taxon>
        <taxon>Hypocreomycetidae</taxon>
        <taxon>Hypocreales</taxon>
        <taxon>Hypocreaceae</taxon>
        <taxon>Trichoderma</taxon>
    </lineage>
</organism>
<proteinExistence type="predicted"/>
<protein>
    <submittedName>
        <fullName evidence="2">Uncharacterized protein</fullName>
    </submittedName>
</protein>
<name>A0ABY2H3I5_9HYPO</name>
<feature type="region of interest" description="Disordered" evidence="1">
    <location>
        <begin position="147"/>
        <end position="168"/>
    </location>
</feature>
<sequence length="296" mass="33225">MPSRYMFQQDVVDQINDLEPLQHRLRLLALAEAASDSTLPPMAHTSELMPTGVSREASGHDETDQPSPARELVTQSLRNAHMPPAHDWQPDSATDSGDEADDEGDPFADFLEEPVNEEDGAWTRDIRTALEYLRGVLAAAKTQKPFATEDAADKTDDDMSVPAKDSDLDEEDDFVLVEAEDDDGELQDMAETCLDLINQLDHAMSPSVDAVDFLREEDMEMMLIDEDDYAVNGSAAASSSARVRSKWQLLYEKFYNDDNKVFKEADMEHWKREVVQACGDLMKDVSRRLHRPKNGC</sequence>
<dbReference type="Proteomes" id="UP001642720">
    <property type="component" value="Unassembled WGS sequence"/>
</dbReference>
<feature type="region of interest" description="Disordered" evidence="1">
    <location>
        <begin position="38"/>
        <end position="69"/>
    </location>
</feature>
<accession>A0ABY2H3I5</accession>
<evidence type="ECO:0000256" key="1">
    <source>
        <dbReference type="SAM" id="MobiDB-lite"/>
    </source>
</evidence>
<evidence type="ECO:0000313" key="3">
    <source>
        <dbReference type="Proteomes" id="UP001642720"/>
    </source>
</evidence>
<keyword evidence="3" id="KW-1185">Reference proteome</keyword>
<gene>
    <name evidence="2" type="ORF">CCMA1212_006490</name>
</gene>
<dbReference type="GeneID" id="300578159"/>
<dbReference type="EMBL" id="PPTA01000008">
    <property type="protein sequence ID" value="TFB01633.1"/>
    <property type="molecule type" value="Genomic_DNA"/>
</dbReference>
<feature type="region of interest" description="Disordered" evidence="1">
    <location>
        <begin position="81"/>
        <end position="122"/>
    </location>
</feature>
<feature type="compositionally biased region" description="Acidic residues" evidence="1">
    <location>
        <begin position="96"/>
        <end position="120"/>
    </location>
</feature>
<reference evidence="2 3" key="1">
    <citation type="submission" date="2018-01" db="EMBL/GenBank/DDBJ databases">
        <title>Genome characterization of the sugarcane-associated fungus Trichoderma ghanense CCMA-1212 and their application in lignocelulose bioconversion.</title>
        <authorList>
            <person name="Steindorff A.S."/>
            <person name="Mendes T.D."/>
            <person name="Vilela E.S.D."/>
            <person name="Rodrigues D.S."/>
            <person name="Formighieri E.F."/>
            <person name="Melo I.S."/>
            <person name="Favaro L.C.L."/>
        </authorList>
    </citation>
    <scope>NUCLEOTIDE SEQUENCE [LARGE SCALE GENOMIC DNA]</scope>
    <source>
        <strain evidence="2 3">CCMA-1212</strain>
    </source>
</reference>
<comment type="caution">
    <text evidence="2">The sequence shown here is derived from an EMBL/GenBank/DDBJ whole genome shotgun (WGS) entry which is preliminary data.</text>
</comment>
<dbReference type="RefSeq" id="XP_073557834.1">
    <property type="nucleotide sequence ID" value="XM_073703709.1"/>
</dbReference>
<evidence type="ECO:0000313" key="2">
    <source>
        <dbReference type="EMBL" id="TFB01633.1"/>
    </source>
</evidence>